<dbReference type="InterPro" id="IPR049614">
    <property type="entry name" value="HrpB_DEXH"/>
</dbReference>
<dbReference type="PROSITE" id="PS51194">
    <property type="entry name" value="HELICASE_CTER"/>
    <property type="match status" value="1"/>
</dbReference>
<dbReference type="Gene3D" id="1.20.120.1080">
    <property type="match status" value="1"/>
</dbReference>
<dbReference type="EMBL" id="JQED01000003">
    <property type="protein sequence ID" value="KGJ95428.1"/>
    <property type="molecule type" value="Genomic_DNA"/>
</dbReference>
<dbReference type="GO" id="GO:0016787">
    <property type="term" value="F:hydrolase activity"/>
    <property type="evidence" value="ECO:0007669"/>
    <property type="project" value="UniProtKB-KW"/>
</dbReference>
<dbReference type="RefSeq" id="WP_033091996.1">
    <property type="nucleotide sequence ID" value="NZ_JQED01000003.1"/>
</dbReference>
<dbReference type="CDD" id="cd17990">
    <property type="entry name" value="DEXHc_HrpB"/>
    <property type="match status" value="1"/>
</dbReference>
<keyword evidence="4" id="KW-0067">ATP-binding</keyword>
<dbReference type="CDD" id="cd18791">
    <property type="entry name" value="SF2_C_RHA"/>
    <property type="match status" value="1"/>
</dbReference>
<evidence type="ECO:0000313" key="8">
    <source>
        <dbReference type="Proteomes" id="UP000029843"/>
    </source>
</evidence>
<evidence type="ECO:0000256" key="4">
    <source>
        <dbReference type="ARBA" id="ARBA00022840"/>
    </source>
</evidence>
<dbReference type="InterPro" id="IPR001650">
    <property type="entry name" value="Helicase_C-like"/>
</dbReference>
<dbReference type="InterPro" id="IPR013689">
    <property type="entry name" value="RNA_helicase_ATP-dep_HrpB_C"/>
</dbReference>
<dbReference type="FunFam" id="3.40.50.300:FF:002125">
    <property type="entry name" value="ATP-dependent helicase HrpB"/>
    <property type="match status" value="1"/>
</dbReference>
<dbReference type="NCBIfam" id="TIGR01970">
    <property type="entry name" value="DEAH_box_HrpB"/>
    <property type="match status" value="1"/>
</dbReference>
<dbReference type="InterPro" id="IPR007502">
    <property type="entry name" value="Helicase-assoc_dom"/>
</dbReference>
<dbReference type="InterPro" id="IPR010225">
    <property type="entry name" value="HrpB"/>
</dbReference>
<evidence type="ECO:0000259" key="6">
    <source>
        <dbReference type="PROSITE" id="PS51194"/>
    </source>
</evidence>
<gene>
    <name evidence="7" type="ORF">ND2E_1210</name>
</gene>
<keyword evidence="3 7" id="KW-0347">Helicase</keyword>
<dbReference type="PANTHER" id="PTHR43519:SF1">
    <property type="entry name" value="ATP-DEPENDENT RNA HELICASE HRPB"/>
    <property type="match status" value="1"/>
</dbReference>
<reference evidence="7 8" key="1">
    <citation type="submission" date="2014-08" db="EMBL/GenBank/DDBJ databases">
        <title>Genomic and Phenotypic Diversity of Colwellia psychrerythraea strains from Disparate Marine Basins.</title>
        <authorList>
            <person name="Techtmann S.M."/>
            <person name="Stelling S.C."/>
            <person name="Utturkar S.M."/>
            <person name="Alshibli N."/>
            <person name="Harris A."/>
            <person name="Brown S.D."/>
            <person name="Hazen T.C."/>
        </authorList>
    </citation>
    <scope>NUCLEOTIDE SEQUENCE [LARGE SCALE GENOMIC DNA]</scope>
    <source>
        <strain evidence="7 8">ND2E</strain>
    </source>
</reference>
<evidence type="ECO:0000313" key="7">
    <source>
        <dbReference type="EMBL" id="KGJ95428.1"/>
    </source>
</evidence>
<name>A0A099L0M5_COLPS</name>
<evidence type="ECO:0000259" key="5">
    <source>
        <dbReference type="PROSITE" id="PS51192"/>
    </source>
</evidence>
<dbReference type="SUPFAM" id="SSF52540">
    <property type="entry name" value="P-loop containing nucleoside triphosphate hydrolases"/>
    <property type="match status" value="1"/>
</dbReference>
<dbReference type="PROSITE" id="PS51192">
    <property type="entry name" value="HELICASE_ATP_BIND_1"/>
    <property type="match status" value="1"/>
</dbReference>
<evidence type="ECO:0000256" key="2">
    <source>
        <dbReference type="ARBA" id="ARBA00022801"/>
    </source>
</evidence>
<dbReference type="InterPro" id="IPR056329">
    <property type="entry name" value="CON_HrpB"/>
</dbReference>
<dbReference type="Pfam" id="PF00270">
    <property type="entry name" value="DEAD"/>
    <property type="match status" value="1"/>
</dbReference>
<dbReference type="InterPro" id="IPR027417">
    <property type="entry name" value="P-loop_NTPase"/>
</dbReference>
<feature type="domain" description="Helicase C-terminal" evidence="6">
    <location>
        <begin position="207"/>
        <end position="387"/>
    </location>
</feature>
<dbReference type="PIRSF" id="PIRSF005496">
    <property type="entry name" value="ATP_hel_hrpB"/>
    <property type="match status" value="1"/>
</dbReference>
<dbReference type="InterPro" id="IPR014001">
    <property type="entry name" value="Helicase_ATP-bd"/>
</dbReference>
<proteinExistence type="predicted"/>
<dbReference type="Pfam" id="PF08482">
    <property type="entry name" value="HrpB_C"/>
    <property type="match status" value="1"/>
</dbReference>
<dbReference type="SMART" id="SM00847">
    <property type="entry name" value="HA2"/>
    <property type="match status" value="1"/>
</dbReference>
<protein>
    <submittedName>
        <fullName evidence="7">ATP-dependent helicase HrpB</fullName>
    </submittedName>
</protein>
<evidence type="ECO:0000256" key="1">
    <source>
        <dbReference type="ARBA" id="ARBA00022741"/>
    </source>
</evidence>
<dbReference type="InterPro" id="IPR011545">
    <property type="entry name" value="DEAD/DEAH_box_helicase_dom"/>
</dbReference>
<organism evidence="7 8">
    <name type="scientific">Colwellia psychrerythraea</name>
    <name type="common">Vibrio psychroerythus</name>
    <dbReference type="NCBI Taxonomy" id="28229"/>
    <lineage>
        <taxon>Bacteria</taxon>
        <taxon>Pseudomonadati</taxon>
        <taxon>Pseudomonadota</taxon>
        <taxon>Gammaproteobacteria</taxon>
        <taxon>Alteromonadales</taxon>
        <taxon>Colwelliaceae</taxon>
        <taxon>Colwellia</taxon>
    </lineage>
</organism>
<keyword evidence="1" id="KW-0547">Nucleotide-binding</keyword>
<evidence type="ECO:0000256" key="3">
    <source>
        <dbReference type="ARBA" id="ARBA00022806"/>
    </source>
</evidence>
<dbReference type="GO" id="GO:0005524">
    <property type="term" value="F:ATP binding"/>
    <property type="evidence" value="ECO:0007669"/>
    <property type="project" value="UniProtKB-KW"/>
</dbReference>
<dbReference type="PANTHER" id="PTHR43519">
    <property type="entry name" value="ATP-DEPENDENT RNA HELICASE HRPB"/>
    <property type="match status" value="1"/>
</dbReference>
<dbReference type="GO" id="GO:0003676">
    <property type="term" value="F:nucleic acid binding"/>
    <property type="evidence" value="ECO:0007669"/>
    <property type="project" value="InterPro"/>
</dbReference>
<dbReference type="GO" id="GO:0004386">
    <property type="term" value="F:helicase activity"/>
    <property type="evidence" value="ECO:0007669"/>
    <property type="project" value="UniProtKB-KW"/>
</dbReference>
<dbReference type="SMART" id="SM00490">
    <property type="entry name" value="HELICc"/>
    <property type="match status" value="1"/>
</dbReference>
<dbReference type="AlphaFoldDB" id="A0A099L0M5"/>
<dbReference type="Pfam" id="PF24473">
    <property type="entry name" value="CON_HrpB"/>
    <property type="match status" value="1"/>
</dbReference>
<dbReference type="Pfam" id="PF00271">
    <property type="entry name" value="Helicase_C"/>
    <property type="match status" value="1"/>
</dbReference>
<dbReference type="PATRIC" id="fig|28229.4.peg.199"/>
<feature type="domain" description="Helicase ATP-binding" evidence="5">
    <location>
        <begin position="17"/>
        <end position="181"/>
    </location>
</feature>
<dbReference type="SMART" id="SM00487">
    <property type="entry name" value="DEXDc"/>
    <property type="match status" value="1"/>
</dbReference>
<dbReference type="Proteomes" id="UP000029843">
    <property type="component" value="Unassembled WGS sequence"/>
</dbReference>
<accession>A0A099L0M5</accession>
<sequence>MTVTTLLPIEAIKQQFCRNLDQHNTLILSAPPGAGKSTCLPLWLLALPSLADKKIYLLQPRRLAVKNIAIFLAKQLEEKVGETIGYRLRNDSKTSANTRLEVITEGILTQIIQKDAELLDTALVVFDEFHERSLQGDLAFALTREVQTALREDLKILLMSATLDIDYLTQALPDAQLMNSEGRSYPIEISYQAPKSHQRWREHALTVIKDKMHTHIGSILVFLPGVADIHFLLESLRSHQTESIKICPLFGELSLQEQRQAIAPCLNGVRKIVLATNIAETSLTIDGIDLVIDCGLEKVAIYDSASLMNKLMQKQISKASAVQRAGRAGRLMPGHCIRLYGKDDFERRPLHSANDIQQADLLPTLIEAARWGVTALAELPLLELPSKNKEYQAWQELQSLDIVDEKYLLTKHGEEAAALPCHPRFAHMILMAKAQGESITLLACLIAALLEERDILKGEQAKYDCDLMHRLQLLIQPKRNKNPLFERILQQANSLAQNVQLRFSIHAIDAVKTGTLLAYAYPERVAKSRGNHGDFICVNGKGASVNEQDALASEDFMVIAQTSQLGSKLNVRLASQISLEEITDIFAGQIKQQDVANFDNKSGRIFAKRQTSLGAIVLSEQPLKQEITAESISTMWCELVMRKGVGFLSWQANDLALKARWQWLNKYFPEYGLAVIDDEMLLATLATWFAPFVGSIKTKAQLDKLDLSHMLLSLLNYQEQKILKEAAPTVYIGPTGRNCPISYSQDESPKVSLPMQELYGLTVTPSVGVFAGISKQNQGIPLLLELLSPAQRPIQVTQDLVKFWSGSYQAVQKDMKSRYPRHYWPDDPINAKATNKMKRHIKE</sequence>
<keyword evidence="2" id="KW-0378">Hydrolase</keyword>
<dbReference type="Gene3D" id="3.40.50.300">
    <property type="entry name" value="P-loop containing nucleotide triphosphate hydrolases"/>
    <property type="match status" value="2"/>
</dbReference>
<comment type="caution">
    <text evidence="7">The sequence shown here is derived from an EMBL/GenBank/DDBJ whole genome shotgun (WGS) entry which is preliminary data.</text>
</comment>